<dbReference type="Gene3D" id="3.40.50.150">
    <property type="entry name" value="Vaccinia Virus protein VP39"/>
    <property type="match status" value="1"/>
</dbReference>
<dbReference type="InterPro" id="IPR029063">
    <property type="entry name" value="SAM-dependent_MTases_sf"/>
</dbReference>
<keyword evidence="2" id="KW-1185">Reference proteome</keyword>
<dbReference type="AlphaFoldDB" id="A0A9N9HBE8"/>
<reference evidence="1" key="1">
    <citation type="submission" date="2021-06" db="EMBL/GenBank/DDBJ databases">
        <authorList>
            <person name="Kallberg Y."/>
            <person name="Tangrot J."/>
            <person name="Rosling A."/>
        </authorList>
    </citation>
    <scope>NUCLEOTIDE SEQUENCE</scope>
    <source>
        <strain evidence="1">IA702</strain>
    </source>
</reference>
<accession>A0A9N9HBE8</accession>
<gene>
    <name evidence="1" type="ORF">POCULU_LOCUS11142</name>
</gene>
<proteinExistence type="predicted"/>
<dbReference type="Proteomes" id="UP000789572">
    <property type="component" value="Unassembled WGS sequence"/>
</dbReference>
<dbReference type="SUPFAM" id="SSF53335">
    <property type="entry name" value="S-adenosyl-L-methionine-dependent methyltransferases"/>
    <property type="match status" value="1"/>
</dbReference>
<feature type="non-terminal residue" evidence="1">
    <location>
        <position position="55"/>
    </location>
</feature>
<organism evidence="1 2">
    <name type="scientific">Paraglomus occultum</name>
    <dbReference type="NCBI Taxonomy" id="144539"/>
    <lineage>
        <taxon>Eukaryota</taxon>
        <taxon>Fungi</taxon>
        <taxon>Fungi incertae sedis</taxon>
        <taxon>Mucoromycota</taxon>
        <taxon>Glomeromycotina</taxon>
        <taxon>Glomeromycetes</taxon>
        <taxon>Paraglomerales</taxon>
        <taxon>Paraglomeraceae</taxon>
        <taxon>Paraglomus</taxon>
    </lineage>
</organism>
<feature type="non-terminal residue" evidence="1">
    <location>
        <position position="1"/>
    </location>
</feature>
<dbReference type="PROSITE" id="PS00092">
    <property type="entry name" value="N6_MTASE"/>
    <property type="match status" value="1"/>
</dbReference>
<protein>
    <submittedName>
        <fullName evidence="1">4570_t:CDS:1</fullName>
    </submittedName>
</protein>
<dbReference type="InterPro" id="IPR002052">
    <property type="entry name" value="DNA_methylase_N6_adenine_CS"/>
</dbReference>
<dbReference type="OrthoDB" id="2422773at2759"/>
<name>A0A9N9HBE8_9GLOM</name>
<dbReference type="EMBL" id="CAJVPJ010007207">
    <property type="protein sequence ID" value="CAG8674223.1"/>
    <property type="molecule type" value="Genomic_DNA"/>
</dbReference>
<dbReference type="GO" id="GO:0003676">
    <property type="term" value="F:nucleic acid binding"/>
    <property type="evidence" value="ECO:0007669"/>
    <property type="project" value="InterPro"/>
</dbReference>
<dbReference type="GO" id="GO:0032259">
    <property type="term" value="P:methylation"/>
    <property type="evidence" value="ECO:0007669"/>
    <property type="project" value="InterPro"/>
</dbReference>
<comment type="caution">
    <text evidence="1">The sequence shown here is derived from an EMBL/GenBank/DDBJ whole genome shotgun (WGS) entry which is preliminary data.</text>
</comment>
<evidence type="ECO:0000313" key="2">
    <source>
        <dbReference type="Proteomes" id="UP000789572"/>
    </source>
</evidence>
<evidence type="ECO:0000313" key="1">
    <source>
        <dbReference type="EMBL" id="CAG8674223.1"/>
    </source>
</evidence>
<sequence length="55" mass="6501">GKIDLIYIDPPYNTGNKDFIYNDNYVDKEDQFKHSEDEAAQLRLLCNQIFGEQNF</sequence>
<dbReference type="GO" id="GO:0008168">
    <property type="term" value="F:methyltransferase activity"/>
    <property type="evidence" value="ECO:0007669"/>
    <property type="project" value="InterPro"/>
</dbReference>